<feature type="compositionally biased region" description="Polar residues" evidence="4">
    <location>
        <begin position="789"/>
        <end position="798"/>
    </location>
</feature>
<feature type="compositionally biased region" description="Acidic residues" evidence="4">
    <location>
        <begin position="893"/>
        <end position="902"/>
    </location>
</feature>
<feature type="region of interest" description="Disordered" evidence="4">
    <location>
        <begin position="74"/>
        <end position="100"/>
    </location>
</feature>
<dbReference type="Proteomes" id="UP000694844">
    <property type="component" value="Chromosome 1"/>
</dbReference>
<evidence type="ECO:0000313" key="6">
    <source>
        <dbReference type="Proteomes" id="UP000694844"/>
    </source>
</evidence>
<feature type="compositionally biased region" description="Basic and acidic residues" evidence="4">
    <location>
        <begin position="74"/>
        <end position="87"/>
    </location>
</feature>
<feature type="compositionally biased region" description="Basic and acidic residues" evidence="4">
    <location>
        <begin position="826"/>
        <end position="841"/>
    </location>
</feature>
<dbReference type="GO" id="GO:0008270">
    <property type="term" value="F:zinc ion binding"/>
    <property type="evidence" value="ECO:0007669"/>
    <property type="project" value="InterPro"/>
</dbReference>
<feature type="compositionally biased region" description="Basic and acidic residues" evidence="4">
    <location>
        <begin position="849"/>
        <end position="860"/>
    </location>
</feature>
<feature type="region of interest" description="Disordered" evidence="4">
    <location>
        <begin position="1"/>
        <end position="52"/>
    </location>
</feature>
<dbReference type="InterPro" id="IPR050821">
    <property type="entry name" value="Cytosolic_carboxypeptidase"/>
</dbReference>
<dbReference type="GO" id="GO:0004181">
    <property type="term" value="F:metallocarboxypeptidase activity"/>
    <property type="evidence" value="ECO:0007669"/>
    <property type="project" value="InterPro"/>
</dbReference>
<dbReference type="InterPro" id="IPR040626">
    <property type="entry name" value="Pepdidase_M14_N"/>
</dbReference>
<comment type="cofactor">
    <cofactor evidence="1">
        <name>Zn(2+)</name>
        <dbReference type="ChEBI" id="CHEBI:29105"/>
    </cofactor>
</comment>
<evidence type="ECO:0000313" key="7">
    <source>
        <dbReference type="RefSeq" id="XP_022332337.1"/>
    </source>
</evidence>
<evidence type="ECO:0000256" key="3">
    <source>
        <dbReference type="PROSITE-ProRule" id="PRU01379"/>
    </source>
</evidence>
<dbReference type="Pfam" id="PF00246">
    <property type="entry name" value="Peptidase_M14"/>
    <property type="match status" value="1"/>
</dbReference>
<feature type="compositionally biased region" description="Basic and acidic residues" evidence="4">
    <location>
        <begin position="923"/>
        <end position="945"/>
    </location>
</feature>
<feature type="compositionally biased region" description="Low complexity" evidence="4">
    <location>
        <begin position="7"/>
        <end position="28"/>
    </location>
</feature>
<feature type="domain" description="Peptidase M14" evidence="5">
    <location>
        <begin position="457"/>
        <end position="737"/>
    </location>
</feature>
<reference evidence="6" key="1">
    <citation type="submission" date="2024-06" db="UniProtKB">
        <authorList>
            <consortium name="RefSeq"/>
        </authorList>
    </citation>
    <scope>NUCLEOTIDE SEQUENCE [LARGE SCALE GENOMIC DNA]</scope>
</reference>
<organism evidence="6 7">
    <name type="scientific">Crassostrea virginica</name>
    <name type="common">Eastern oyster</name>
    <dbReference type="NCBI Taxonomy" id="6565"/>
    <lineage>
        <taxon>Eukaryota</taxon>
        <taxon>Metazoa</taxon>
        <taxon>Spiralia</taxon>
        <taxon>Lophotrochozoa</taxon>
        <taxon>Mollusca</taxon>
        <taxon>Bivalvia</taxon>
        <taxon>Autobranchia</taxon>
        <taxon>Pteriomorphia</taxon>
        <taxon>Ostreida</taxon>
        <taxon>Ostreoidea</taxon>
        <taxon>Ostreidae</taxon>
        <taxon>Crassostrea</taxon>
    </lineage>
</organism>
<evidence type="ECO:0000259" key="5">
    <source>
        <dbReference type="PROSITE" id="PS52035"/>
    </source>
</evidence>
<feature type="compositionally biased region" description="Basic residues" evidence="4">
    <location>
        <begin position="912"/>
        <end position="922"/>
    </location>
</feature>
<dbReference type="InterPro" id="IPR000834">
    <property type="entry name" value="Peptidase_M14"/>
</dbReference>
<protein>
    <submittedName>
        <fullName evidence="7">Uncharacterized protein LOC111129975 isoform X4</fullName>
    </submittedName>
</protein>
<name>A0A8B8DVT2_CRAVI</name>
<dbReference type="GeneID" id="111129975"/>
<feature type="compositionally biased region" description="Basic and acidic residues" evidence="4">
    <location>
        <begin position="35"/>
        <end position="52"/>
    </location>
</feature>
<evidence type="ECO:0000256" key="2">
    <source>
        <dbReference type="ARBA" id="ARBA00005988"/>
    </source>
</evidence>
<feature type="region of interest" description="Disordered" evidence="4">
    <location>
        <begin position="888"/>
        <end position="945"/>
    </location>
</feature>
<dbReference type="Pfam" id="PF18027">
    <property type="entry name" value="Pepdidase_M14_N"/>
    <property type="match status" value="1"/>
</dbReference>
<sequence length="1315" mass="150779">MKTRQVSSAPLAGSPLSSRSTSSSSGLSFEGIPDEVTRLSEEKSKNLKGGDETVWKEEIRKRMEDELNARVREALETPPLERAERQRLTNQQQQQNSRSHLEKLNSHLLFELNDKNHAYLKARKWRALQAKRQMQNLMRMNYTLTPAPTSTIDVIFKDKLSKSNQDEFPGVFGLQTFSEGIKDRNSLDKYPSLKQIHRQFYTKEGFLTALDAGHFPDGSKFDCNENGAYKDRFGVLRDQHGPFWPGEWGPLFPTPRFQWFTDVPEEPLFTSAHNQQFTKTFDNQQTPYTSKWRGVLIVYDSERSSRDHSPQPVPEGCCPNLVFESRFESGNLRQARRVGQCEYELVLKTDLYTNRHTQWYYFRVQNAVPGVVYKFRIVNLLKKDSLYNYGMRPLLYSENDAKNKSQGWIRAGHHISYSRNIMHLHCPLLMRGIPYYELEWQMEFPNAEDTYYLAHCYPYTFTDLKEDLDAMLNSPERRQWIKREVLCETRAGNSCFLVTCTNFDTSREEQIKKKVVVVTARVHPGESQASWMMKGLLDYITSSDHTAHELRNRFIFKVVPMLNPDGVIVGNYRCSLAARDLNRNYRHPRKESFPTVWFTKSMMEKILERHDILLYCDLHGHSRKHNVFMYGNNTSEVEADDGVGAAQAYLRERLFPWLMSQRSPDKFSFPSCKFQIKRCKESTGRVVMWRQMRVLNSFTLEATFSGTILNRKELRHFNIGDFMEMGRVLSQVVLDYEVAQENKSFKKNSKKKNIWLSKQTEVVLDMTRYITNQVLEQRGMIGARIPNLHSLSNRNGRNSDADSGIDASQDNGSTMDGRLSAMEDGYLPRERSDLGDDFGRKTDKKRKGDSRSHGNLSRREVDTMIDNESLKTMDGCLKILSDLNVREALQESDSSDSDSESEPEMKAAEPKPKKKKRKSKKQRDKEHQERKGGSGGTEKKSEERSKSLTHCFQCSRNLHGALPSISCSDAQHDALGNHGNKKAFQGSFVLHRSKTTSNLEKYKKQTLDSRFVSKYEGRRNGGIPCFSEERSIERAAKRMADMKKRTDDEKQRDMAFFCSDTEMPEATISRLPRRIITLQQDRPMSPPSLRRHIPISLVEGVPTIAETLATIRPRDQFMSQWTREWICNTTFDLSSASNTETFRDMTPSVLPATMPSVRDISSEEASDSDVPSSTTITLAARANPYNQHIEASSNLQLAGIAAQKRHLRSGSVLKTFTRHIPSSSSTPSPFLPHSITPISSEMESTKIEKRSRISRTPGPLSGVTQEAINRVLGTNAHGSPRMGTMDITKISSSVLHREYINVMLERLKKRSPTPV</sequence>
<dbReference type="Gene3D" id="2.60.40.3120">
    <property type="match status" value="1"/>
</dbReference>
<evidence type="ECO:0000256" key="1">
    <source>
        <dbReference type="ARBA" id="ARBA00001947"/>
    </source>
</evidence>
<dbReference type="Gene3D" id="3.40.630.10">
    <property type="entry name" value="Zn peptidases"/>
    <property type="match status" value="1"/>
</dbReference>
<dbReference type="GO" id="GO:0006508">
    <property type="term" value="P:proteolysis"/>
    <property type="evidence" value="ECO:0007669"/>
    <property type="project" value="InterPro"/>
</dbReference>
<dbReference type="RefSeq" id="XP_022332337.1">
    <property type="nucleotide sequence ID" value="XM_022476629.1"/>
</dbReference>
<dbReference type="OrthoDB" id="10253041at2759"/>
<feature type="active site" description="Proton donor/acceptor" evidence="3">
    <location>
        <position position="701"/>
    </location>
</feature>
<reference evidence="7" key="2">
    <citation type="submission" date="2025-08" db="UniProtKB">
        <authorList>
            <consortium name="RefSeq"/>
        </authorList>
    </citation>
    <scope>IDENTIFICATION</scope>
    <source>
        <tissue evidence="7">Whole sample</tissue>
    </source>
</reference>
<dbReference type="PANTHER" id="PTHR12756:SF4">
    <property type="entry name" value="PEPTIDASE M14 CARBOXYPEPTIDASE A DOMAIN-CONTAINING PROTEIN"/>
    <property type="match status" value="1"/>
</dbReference>
<gene>
    <name evidence="7" type="primary">LOC111129975</name>
</gene>
<feature type="region of interest" description="Disordered" evidence="4">
    <location>
        <begin position="788"/>
        <end position="860"/>
    </location>
</feature>
<accession>A0A8B8DVT2</accession>
<dbReference type="SUPFAM" id="SSF53187">
    <property type="entry name" value="Zn-dependent exopeptidases"/>
    <property type="match status" value="1"/>
</dbReference>
<dbReference type="PANTHER" id="PTHR12756">
    <property type="entry name" value="CYTOSOLIC CARBOXYPEPTIDASE"/>
    <property type="match status" value="1"/>
</dbReference>
<proteinExistence type="inferred from homology"/>
<keyword evidence="6" id="KW-1185">Reference proteome</keyword>
<evidence type="ECO:0000256" key="4">
    <source>
        <dbReference type="SAM" id="MobiDB-lite"/>
    </source>
</evidence>
<dbReference type="PROSITE" id="PS52035">
    <property type="entry name" value="PEPTIDASE_M14"/>
    <property type="match status" value="1"/>
</dbReference>
<comment type="similarity">
    <text evidence="2 3">Belongs to the peptidase M14 family.</text>
</comment>